<gene>
    <name evidence="6" type="primary">ARHGEF37</name>
</gene>
<dbReference type="InterPro" id="IPR004148">
    <property type="entry name" value="BAR_dom"/>
</dbReference>
<keyword evidence="1" id="KW-0344">Guanine-nucleotide releasing factor</keyword>
<dbReference type="CDD" id="cd00160">
    <property type="entry name" value="RhoGEF"/>
    <property type="match status" value="1"/>
</dbReference>
<dbReference type="Pfam" id="PF00621">
    <property type="entry name" value="RhoGEF"/>
    <property type="match status" value="1"/>
</dbReference>
<dbReference type="SMART" id="SM00721">
    <property type="entry name" value="BAR"/>
    <property type="match status" value="1"/>
</dbReference>
<evidence type="ECO:0000256" key="2">
    <source>
        <dbReference type="SAM" id="MobiDB-lite"/>
    </source>
</evidence>
<dbReference type="SMART" id="SM00325">
    <property type="entry name" value="RhoGEF"/>
    <property type="match status" value="1"/>
</dbReference>
<reference evidence="5" key="1">
    <citation type="journal article" date="2022" name="J. Hered.">
        <title>A De Novo Chromosome-Level Genome Assembly of the White-Tailed Deer, Odocoileus Virginianus.</title>
        <authorList>
            <person name="London E.W."/>
            <person name="Roca A.L."/>
            <person name="Novakofski J.E."/>
            <person name="Mateus-Pinilla N.E."/>
        </authorList>
    </citation>
    <scope>NUCLEOTIDE SEQUENCE [LARGE SCALE GENOMIC DNA]</scope>
</reference>
<evidence type="ECO:0000256" key="1">
    <source>
        <dbReference type="ARBA" id="ARBA00022658"/>
    </source>
</evidence>
<dbReference type="InterPro" id="IPR027267">
    <property type="entry name" value="AH/BAR_dom_sf"/>
</dbReference>
<dbReference type="CDD" id="cd07589">
    <property type="entry name" value="BAR_DNMBP"/>
    <property type="match status" value="1"/>
</dbReference>
<sequence>MEPADMTNHGDDALSSRTGAPDGDDRLSEDRSLVQQRLAVRELIDTEVSYLHVLQLCASDIRSRLQQLPQGDLDVLFSNIDDIIKVNRRLLHDLQETASREEEQVQLIGNAFLEFQEELEQVYKVYCASYEQALLLVETYRKEPELQREIQGIIEAVLPQAGPSGLSFLLVIPLQRITKYPLLLQKILENTLPDTSAYAVLQRATSALQDVVTNINEYKRRKEVASKYTKVEPLSLRERLARINTHTLSKKTTRLSQLLKQEAGLVPRTEDKEFDDLEERFHWVSLCVTELKSNMAAYLDNLEAFLRFWPQDCNLEIPGGPVVQYCYLARDLQLQAFPEFKQQLEAQVWQPLCSLAKTLAGPQNLIKKRLDKLLDFERVEEKLLEVGSVTYEEEAARHTYQALNSLLVAELPQFNQLAMRWLGQILCTFVTLQRDLAKQVLQRAEDSLAQLPHHHLSEPAFRKLVEDALGQTSHQLHSFQENFEKVLPPPTTQPLLPGAERQVQALLSKYGPGKLYQVTSNVSGAGTLDLTLPRGHIVALLQNKDTKGNSSRWLVDTGGGGHVPLRGQKQP</sequence>
<dbReference type="PROSITE" id="PS51021">
    <property type="entry name" value="BAR"/>
    <property type="match status" value="1"/>
</dbReference>
<dbReference type="SUPFAM" id="SSF103657">
    <property type="entry name" value="BAR/IMD domain-like"/>
    <property type="match status" value="1"/>
</dbReference>
<dbReference type="InterPro" id="IPR000219">
    <property type="entry name" value="DH_dom"/>
</dbReference>
<dbReference type="PANTHER" id="PTHR22834:SF9">
    <property type="entry name" value="RHO GUANINE NUCLEOTIDE EXCHANGE FACTOR 37"/>
    <property type="match status" value="1"/>
</dbReference>
<dbReference type="Gene3D" id="1.20.1270.60">
    <property type="entry name" value="Arfaptin homology (AH) domain/BAR domain"/>
    <property type="match status" value="1"/>
</dbReference>
<evidence type="ECO:0000313" key="5">
    <source>
        <dbReference type="Proteomes" id="UP001652640"/>
    </source>
</evidence>
<feature type="domain" description="DH" evidence="3">
    <location>
        <begin position="35"/>
        <end position="218"/>
    </location>
</feature>
<proteinExistence type="predicted"/>
<protein>
    <submittedName>
        <fullName evidence="6">Rho guanine nucleotide exchange factor 37 isoform X3</fullName>
    </submittedName>
</protein>
<dbReference type="Proteomes" id="UP001652640">
    <property type="component" value="Chromosome 3"/>
</dbReference>
<reference evidence="6" key="2">
    <citation type="submission" date="2025-08" db="UniProtKB">
        <authorList>
            <consortium name="RefSeq"/>
        </authorList>
    </citation>
    <scope>IDENTIFICATION</scope>
    <source>
        <tissue evidence="6">Tongue muscle</tissue>
    </source>
</reference>
<evidence type="ECO:0000259" key="3">
    <source>
        <dbReference type="PROSITE" id="PS50010"/>
    </source>
</evidence>
<feature type="domain" description="BAR" evidence="4">
    <location>
        <begin position="259"/>
        <end position="460"/>
    </location>
</feature>
<dbReference type="Gene3D" id="1.20.900.10">
    <property type="entry name" value="Dbl homology (DH) domain"/>
    <property type="match status" value="1"/>
</dbReference>
<keyword evidence="5" id="KW-1185">Reference proteome</keyword>
<feature type="region of interest" description="Disordered" evidence="2">
    <location>
        <begin position="1"/>
        <end position="28"/>
    </location>
</feature>
<evidence type="ECO:0000313" key="6">
    <source>
        <dbReference type="RefSeq" id="XP_070321731.1"/>
    </source>
</evidence>
<dbReference type="Pfam" id="PF03114">
    <property type="entry name" value="BAR"/>
    <property type="match status" value="1"/>
</dbReference>
<dbReference type="RefSeq" id="XP_070321731.1">
    <property type="nucleotide sequence ID" value="XM_070465630.1"/>
</dbReference>
<organism evidence="5 6">
    <name type="scientific">Odocoileus virginianus</name>
    <name type="common">White-tailed deer</name>
    <dbReference type="NCBI Taxonomy" id="9874"/>
    <lineage>
        <taxon>Eukaryota</taxon>
        <taxon>Metazoa</taxon>
        <taxon>Chordata</taxon>
        <taxon>Craniata</taxon>
        <taxon>Vertebrata</taxon>
        <taxon>Euteleostomi</taxon>
        <taxon>Mammalia</taxon>
        <taxon>Eutheria</taxon>
        <taxon>Laurasiatheria</taxon>
        <taxon>Artiodactyla</taxon>
        <taxon>Ruminantia</taxon>
        <taxon>Pecora</taxon>
        <taxon>Cervidae</taxon>
        <taxon>Odocoileinae</taxon>
        <taxon>Odocoileus</taxon>
    </lineage>
</organism>
<name>A0ABM4I1Q0_ODOVR</name>
<dbReference type="PANTHER" id="PTHR22834">
    <property type="entry name" value="NUCLEAR FUSION PROTEIN FUS2"/>
    <property type="match status" value="1"/>
</dbReference>
<accession>A0ABM4I1Q0</accession>
<evidence type="ECO:0000259" key="4">
    <source>
        <dbReference type="PROSITE" id="PS51021"/>
    </source>
</evidence>
<dbReference type="PROSITE" id="PS50010">
    <property type="entry name" value="DH_2"/>
    <property type="match status" value="1"/>
</dbReference>
<dbReference type="GeneID" id="110132198"/>
<feature type="region of interest" description="Disordered" evidence="2">
    <location>
        <begin position="548"/>
        <end position="571"/>
    </location>
</feature>
<dbReference type="InterPro" id="IPR051492">
    <property type="entry name" value="Dynamin-Rho_GEF"/>
</dbReference>
<dbReference type="InterPro" id="IPR035899">
    <property type="entry name" value="DBL_dom_sf"/>
</dbReference>
<dbReference type="InterPro" id="IPR036028">
    <property type="entry name" value="SH3-like_dom_sf"/>
</dbReference>
<dbReference type="SUPFAM" id="SSF48065">
    <property type="entry name" value="DBL homology domain (DH-domain)"/>
    <property type="match status" value="1"/>
</dbReference>
<dbReference type="SUPFAM" id="SSF50044">
    <property type="entry name" value="SH3-domain"/>
    <property type="match status" value="1"/>
</dbReference>
<dbReference type="Gene3D" id="2.30.30.40">
    <property type="entry name" value="SH3 Domains"/>
    <property type="match status" value="1"/>
</dbReference>